<dbReference type="Proteomes" id="UP000238426">
    <property type="component" value="Unassembled WGS sequence"/>
</dbReference>
<sequence length="128" mass="14219">MVEQITSGIKISVETFFEGTFYKNYKINFAFGYQVTITNQSKHTVQLNARHWTIMDALNDTIEVEGDGVIGKKPVLNPGDSHTYNSGCLLTGPIGAMRGYYKMVNLNSTKTFNVAIPTFKLSAPYALN</sequence>
<dbReference type="InterPro" id="IPR050718">
    <property type="entry name" value="ApaG-like"/>
</dbReference>
<dbReference type="Gene3D" id="2.60.40.1470">
    <property type="entry name" value="ApaG domain"/>
    <property type="match status" value="1"/>
</dbReference>
<dbReference type="PANTHER" id="PTHR47191:SF2">
    <property type="entry name" value="OS05G0170800 PROTEIN"/>
    <property type="match status" value="1"/>
</dbReference>
<accession>A0A2T1NFS4</accession>
<evidence type="ECO:0000259" key="1">
    <source>
        <dbReference type="PROSITE" id="PS51087"/>
    </source>
</evidence>
<dbReference type="InterPro" id="IPR007474">
    <property type="entry name" value="ApaG_domain"/>
</dbReference>
<keyword evidence="3" id="KW-1185">Reference proteome</keyword>
<dbReference type="PROSITE" id="PS51087">
    <property type="entry name" value="APAG"/>
    <property type="match status" value="1"/>
</dbReference>
<dbReference type="OrthoDB" id="9795226at2"/>
<protein>
    <submittedName>
        <fullName evidence="2">Co2+/Mg2+ efflux protein ApaG</fullName>
    </submittedName>
</protein>
<evidence type="ECO:0000313" key="2">
    <source>
        <dbReference type="EMBL" id="PSG91605.1"/>
    </source>
</evidence>
<reference evidence="2 3" key="1">
    <citation type="submission" date="2018-03" db="EMBL/GenBank/DDBJ databases">
        <title>Mesoflavibacter sp. HG37 and Mesoflavibacter sp. HG96 sp.nov., two marine bacteria isolated from seawater of Western Pacific Ocean.</title>
        <authorList>
            <person name="Cheng H."/>
            <person name="Wu Y.-H."/>
            <person name="Guo L.-L."/>
            <person name="Xu X.-W."/>
        </authorList>
    </citation>
    <scope>NUCLEOTIDE SEQUENCE [LARGE SCALE GENOMIC DNA]</scope>
    <source>
        <strain evidence="2 3">KCTC 32269</strain>
    </source>
</reference>
<feature type="domain" description="ApaG" evidence="1">
    <location>
        <begin position="3"/>
        <end position="128"/>
    </location>
</feature>
<proteinExistence type="predicted"/>
<name>A0A2T1NFS4_9FLAO</name>
<dbReference type="PANTHER" id="PTHR47191">
    <property type="entry name" value="OS05G0170800 PROTEIN"/>
    <property type="match status" value="1"/>
</dbReference>
<dbReference type="EMBL" id="PXOQ01000006">
    <property type="protein sequence ID" value="PSG91605.1"/>
    <property type="molecule type" value="Genomic_DNA"/>
</dbReference>
<dbReference type="SUPFAM" id="SSF110069">
    <property type="entry name" value="ApaG-like"/>
    <property type="match status" value="1"/>
</dbReference>
<organism evidence="2 3">
    <name type="scientific">Aurantibacter aestuarii</name>
    <dbReference type="NCBI Taxonomy" id="1266046"/>
    <lineage>
        <taxon>Bacteria</taxon>
        <taxon>Pseudomonadati</taxon>
        <taxon>Bacteroidota</taxon>
        <taxon>Flavobacteriia</taxon>
        <taxon>Flavobacteriales</taxon>
        <taxon>Flavobacteriaceae</taxon>
        <taxon>Aurantibacter</taxon>
    </lineage>
</organism>
<dbReference type="InterPro" id="IPR036767">
    <property type="entry name" value="ApaG_sf"/>
</dbReference>
<dbReference type="Pfam" id="PF04379">
    <property type="entry name" value="DUF525"/>
    <property type="match status" value="1"/>
</dbReference>
<dbReference type="AlphaFoldDB" id="A0A2T1NFS4"/>
<comment type="caution">
    <text evidence="2">The sequence shown here is derived from an EMBL/GenBank/DDBJ whole genome shotgun (WGS) entry which is preliminary data.</text>
</comment>
<gene>
    <name evidence="2" type="ORF">C7H52_00390</name>
</gene>
<dbReference type="RefSeq" id="WP_106461901.1">
    <property type="nucleotide sequence ID" value="NZ_PXOQ01000006.1"/>
</dbReference>
<dbReference type="NCBIfam" id="NF003967">
    <property type="entry name" value="PRK05461.1"/>
    <property type="match status" value="1"/>
</dbReference>
<evidence type="ECO:0000313" key="3">
    <source>
        <dbReference type="Proteomes" id="UP000238426"/>
    </source>
</evidence>